<feature type="domain" description="SnoaL-like" evidence="2">
    <location>
        <begin position="11"/>
        <end position="130"/>
    </location>
</feature>
<keyword evidence="4" id="KW-1185">Reference proteome</keyword>
<protein>
    <submittedName>
        <fullName evidence="3">Nuclear transport factor 2 family protein</fullName>
    </submittedName>
</protein>
<feature type="region of interest" description="Disordered" evidence="1">
    <location>
        <begin position="156"/>
        <end position="187"/>
    </location>
</feature>
<evidence type="ECO:0000313" key="4">
    <source>
        <dbReference type="Proteomes" id="UP000501568"/>
    </source>
</evidence>
<evidence type="ECO:0000256" key="1">
    <source>
        <dbReference type="SAM" id="MobiDB-lite"/>
    </source>
</evidence>
<gene>
    <name evidence="3" type="ORF">G5C33_14085</name>
</gene>
<sequence>MAEDRDARIDRLLELEDIRACLTRFSRAMDRFDRELFLSAFHDDAVIAAGPFVGSAADCYDWAVPMHEEGQYATQHCLLNQTIDIDGDTAHAETYYQFIGRNRDESNWMAGGRYLDRLEKRDGAWRIAMRMNIIEWSGMLPTLPVPFGDLPDIGLNGLPARDRSDPSYRRPLENRREPQIPATPDEA</sequence>
<dbReference type="EMBL" id="CP049109">
    <property type="protein sequence ID" value="QIG80806.1"/>
    <property type="molecule type" value="Genomic_DNA"/>
</dbReference>
<dbReference type="CDD" id="cd00531">
    <property type="entry name" value="NTF2_like"/>
    <property type="match status" value="1"/>
</dbReference>
<dbReference type="InterPro" id="IPR037401">
    <property type="entry name" value="SnoaL-like"/>
</dbReference>
<dbReference type="Pfam" id="PF13577">
    <property type="entry name" value="SnoaL_4"/>
    <property type="match status" value="1"/>
</dbReference>
<feature type="compositionally biased region" description="Basic and acidic residues" evidence="1">
    <location>
        <begin position="160"/>
        <end position="178"/>
    </location>
</feature>
<evidence type="ECO:0000313" key="3">
    <source>
        <dbReference type="EMBL" id="QIG80806.1"/>
    </source>
</evidence>
<evidence type="ECO:0000259" key="2">
    <source>
        <dbReference type="Pfam" id="PF13577"/>
    </source>
</evidence>
<dbReference type="RefSeq" id="WP_165327814.1">
    <property type="nucleotide sequence ID" value="NZ_CP049109.1"/>
</dbReference>
<dbReference type="AlphaFoldDB" id="A0A6G6Y8A8"/>
<organism evidence="3 4">
    <name type="scientific">Stakelama tenebrarum</name>
    <dbReference type="NCBI Taxonomy" id="2711215"/>
    <lineage>
        <taxon>Bacteria</taxon>
        <taxon>Pseudomonadati</taxon>
        <taxon>Pseudomonadota</taxon>
        <taxon>Alphaproteobacteria</taxon>
        <taxon>Sphingomonadales</taxon>
        <taxon>Sphingomonadaceae</taxon>
        <taxon>Stakelama</taxon>
    </lineage>
</organism>
<dbReference type="Proteomes" id="UP000501568">
    <property type="component" value="Chromosome"/>
</dbReference>
<dbReference type="Gene3D" id="3.10.450.50">
    <property type="match status" value="1"/>
</dbReference>
<accession>A0A6G6Y8A8</accession>
<reference evidence="3 4" key="1">
    <citation type="submission" date="2020-02" db="EMBL/GenBank/DDBJ databases">
        <authorList>
            <person name="Zheng R.K."/>
            <person name="Sun C.M."/>
        </authorList>
    </citation>
    <scope>NUCLEOTIDE SEQUENCE [LARGE SCALE GENOMIC DNA]</scope>
    <source>
        <strain evidence="4">zrk23</strain>
    </source>
</reference>
<dbReference type="KEGG" id="spzr:G5C33_14085"/>
<dbReference type="SUPFAM" id="SSF54427">
    <property type="entry name" value="NTF2-like"/>
    <property type="match status" value="1"/>
</dbReference>
<dbReference type="InterPro" id="IPR032710">
    <property type="entry name" value="NTF2-like_dom_sf"/>
</dbReference>
<name>A0A6G6Y8A8_9SPHN</name>
<proteinExistence type="predicted"/>